<evidence type="ECO:0000259" key="4">
    <source>
        <dbReference type="Pfam" id="PF17815"/>
    </source>
</evidence>
<dbReference type="PANTHER" id="PTHR45980:SF9">
    <property type="entry name" value="PROTEASE DO-LIKE 10, MITOCHONDRIAL-RELATED"/>
    <property type="match status" value="1"/>
</dbReference>
<dbReference type="Gene3D" id="3.20.190.20">
    <property type="match status" value="1"/>
</dbReference>
<dbReference type="Gene3D" id="2.40.10.10">
    <property type="entry name" value="Trypsin-like serine proteases"/>
    <property type="match status" value="2"/>
</dbReference>
<dbReference type="InterPro" id="IPR041517">
    <property type="entry name" value="DEGP_PDZ"/>
</dbReference>
<keyword evidence="2" id="KW-0378">Hydrolase</keyword>
<reference evidence="5" key="1">
    <citation type="journal article" date="2020" name="Nature">
        <title>Giant virus diversity and host interactions through global metagenomics.</title>
        <authorList>
            <person name="Schulz F."/>
            <person name="Roux S."/>
            <person name="Paez-Espino D."/>
            <person name="Jungbluth S."/>
            <person name="Walsh D.A."/>
            <person name="Denef V.J."/>
            <person name="McMahon K.D."/>
            <person name="Konstantinidis K.T."/>
            <person name="Eloe-Fadrosh E.A."/>
            <person name="Kyrpides N.C."/>
            <person name="Woyke T."/>
        </authorList>
    </citation>
    <scope>NUCLEOTIDE SEQUENCE</scope>
    <source>
        <strain evidence="5">GVMAG-M-3300021079-18</strain>
    </source>
</reference>
<dbReference type="PANTHER" id="PTHR45980">
    <property type="match status" value="1"/>
</dbReference>
<dbReference type="SUPFAM" id="SSF50494">
    <property type="entry name" value="Trypsin-like serine proteases"/>
    <property type="match status" value="1"/>
</dbReference>
<proteinExistence type="predicted"/>
<dbReference type="Pfam" id="PF13365">
    <property type="entry name" value="Trypsin_2"/>
    <property type="match status" value="1"/>
</dbReference>
<protein>
    <recommendedName>
        <fullName evidence="4">Protease Do-like PDZ domain-containing protein</fullName>
    </recommendedName>
</protein>
<dbReference type="InterPro" id="IPR046449">
    <property type="entry name" value="DEGP_PDZ_sf"/>
</dbReference>
<feature type="domain" description="Protease Do-like PDZ" evidence="4">
    <location>
        <begin position="406"/>
        <end position="531"/>
    </location>
</feature>
<keyword evidence="3" id="KW-0720">Serine protease</keyword>
<evidence type="ECO:0000256" key="2">
    <source>
        <dbReference type="ARBA" id="ARBA00022801"/>
    </source>
</evidence>
<evidence type="ECO:0000313" key="5">
    <source>
        <dbReference type="EMBL" id="QHT03439.1"/>
    </source>
</evidence>
<name>A0A6C0CIE4_9ZZZZ</name>
<dbReference type="InterPro" id="IPR043504">
    <property type="entry name" value="Peptidase_S1_PA_chymotrypsin"/>
</dbReference>
<dbReference type="Pfam" id="PF17815">
    <property type="entry name" value="PDZ_3"/>
    <property type="match status" value="1"/>
</dbReference>
<evidence type="ECO:0000256" key="3">
    <source>
        <dbReference type="ARBA" id="ARBA00022825"/>
    </source>
</evidence>
<evidence type="ECO:0000256" key="1">
    <source>
        <dbReference type="ARBA" id="ARBA00022670"/>
    </source>
</evidence>
<dbReference type="PRINTS" id="PR00834">
    <property type="entry name" value="PROTEASES2C"/>
</dbReference>
<organism evidence="5">
    <name type="scientific">viral metagenome</name>
    <dbReference type="NCBI Taxonomy" id="1070528"/>
    <lineage>
        <taxon>unclassified sequences</taxon>
        <taxon>metagenomes</taxon>
        <taxon>organismal metagenomes</taxon>
    </lineage>
</organism>
<dbReference type="InterPro" id="IPR001940">
    <property type="entry name" value="Peptidase_S1C"/>
</dbReference>
<dbReference type="GO" id="GO:0004252">
    <property type="term" value="F:serine-type endopeptidase activity"/>
    <property type="evidence" value="ECO:0007669"/>
    <property type="project" value="InterPro"/>
</dbReference>
<sequence length="541" mass="60012">MLGGEASWGKVQERLRNSVVQIFVVKGSFNIIEPYLSPQTQEARGSGFLISEEGHVLTNAHVVSGMIRCYLRVEQADNQNLRADLIASCPSKDVALLKVHADDLHLLGQFESMKFTDDHKLVPMQTVMTVGYPFGRERIIFTRGVASGYEAPDSEDGTGSQSFIQIDAALNPGNSGGPLITSDGKVVGINSAGMGAAVAQNSNYAIPTRVVLSVLRELFAHDTGEQVERPLRKIVVPTTLGVTFQRVTVHHFIAAGFTDPSDQHGLRIKDVLPGCPFEDLKPGDILQSIAYADPYKHKASFDVQTYMTERKSHISKKRADTMISISLTDTIHLVENIGTKQEGETDFTLKRKVCLQEMMDTIPSGTHLTLEVMRPSAGDIGTTVGPFRTIDSQAVVKLYPPFDKLDYLLFAGAIWIPMSANIIEALGGTKYICEFQDFKKRYRPRVIITKMFPLTDITTCESINPTECIKKLNGVKISTLQNMRDSILDALNGQKDYVSLEFRSGKEIVLDLKQSLQQDVEVRRQFGVPEDEFSMKLKKFM</sequence>
<dbReference type="AlphaFoldDB" id="A0A6C0CIE4"/>
<dbReference type="InterPro" id="IPR009003">
    <property type="entry name" value="Peptidase_S1_PA"/>
</dbReference>
<accession>A0A6C0CIE4</accession>
<keyword evidence="1" id="KW-0645">Protease</keyword>
<dbReference type="GO" id="GO:0006508">
    <property type="term" value="P:proteolysis"/>
    <property type="evidence" value="ECO:0007669"/>
    <property type="project" value="UniProtKB-KW"/>
</dbReference>
<dbReference type="EMBL" id="MN739411">
    <property type="protein sequence ID" value="QHT03439.1"/>
    <property type="molecule type" value="Genomic_DNA"/>
</dbReference>